<evidence type="ECO:0000313" key="2">
    <source>
        <dbReference type="Proteomes" id="UP001597114"/>
    </source>
</evidence>
<protein>
    <submittedName>
        <fullName evidence="1">Uncharacterized protein</fullName>
    </submittedName>
</protein>
<accession>A0ABW4F5B8</accession>
<dbReference type="Proteomes" id="UP001597114">
    <property type="component" value="Unassembled WGS sequence"/>
</dbReference>
<dbReference type="EMBL" id="JBHUCO010000036">
    <property type="protein sequence ID" value="MFD1521474.1"/>
    <property type="molecule type" value="Genomic_DNA"/>
</dbReference>
<reference evidence="2" key="1">
    <citation type="journal article" date="2019" name="Int. J. Syst. Evol. Microbiol.">
        <title>The Global Catalogue of Microorganisms (GCM) 10K type strain sequencing project: providing services to taxonomists for standard genome sequencing and annotation.</title>
        <authorList>
            <consortium name="The Broad Institute Genomics Platform"/>
            <consortium name="The Broad Institute Genome Sequencing Center for Infectious Disease"/>
            <person name="Wu L."/>
            <person name="Ma J."/>
        </authorList>
    </citation>
    <scope>NUCLEOTIDE SEQUENCE [LARGE SCALE GENOMIC DNA]</scope>
    <source>
        <strain evidence="2">CCM 7043</strain>
    </source>
</reference>
<gene>
    <name evidence="1" type="ORF">ACFSJD_28515</name>
</gene>
<sequence>MRLDVHEDRDGVVATREEAEWPLVRTTIACSTSRRSAAAQARGEAPRWVRQTTWPFIA</sequence>
<organism evidence="1 2">
    <name type="scientific">Pseudonocardia yunnanensis</name>
    <dbReference type="NCBI Taxonomy" id="58107"/>
    <lineage>
        <taxon>Bacteria</taxon>
        <taxon>Bacillati</taxon>
        <taxon>Actinomycetota</taxon>
        <taxon>Actinomycetes</taxon>
        <taxon>Pseudonocardiales</taxon>
        <taxon>Pseudonocardiaceae</taxon>
        <taxon>Pseudonocardia</taxon>
    </lineage>
</organism>
<evidence type="ECO:0000313" key="1">
    <source>
        <dbReference type="EMBL" id="MFD1521474.1"/>
    </source>
</evidence>
<comment type="caution">
    <text evidence="1">The sequence shown here is derived from an EMBL/GenBank/DDBJ whole genome shotgun (WGS) entry which is preliminary data.</text>
</comment>
<name>A0ABW4F5B8_9PSEU</name>
<keyword evidence="2" id="KW-1185">Reference proteome</keyword>
<proteinExistence type="predicted"/>
<dbReference type="RefSeq" id="WP_344722388.1">
    <property type="nucleotide sequence ID" value="NZ_BAAAUS010000012.1"/>
</dbReference>